<feature type="region of interest" description="Disordered" evidence="1">
    <location>
        <begin position="1610"/>
        <end position="1722"/>
    </location>
</feature>
<dbReference type="GeneID" id="92516991"/>
<feature type="region of interest" description="Disordered" evidence="1">
    <location>
        <begin position="970"/>
        <end position="1003"/>
    </location>
</feature>
<organism evidence="3 4">
    <name type="scientific">Leishmania martiniquensis</name>
    <dbReference type="NCBI Taxonomy" id="1580590"/>
    <lineage>
        <taxon>Eukaryota</taxon>
        <taxon>Discoba</taxon>
        <taxon>Euglenozoa</taxon>
        <taxon>Kinetoplastea</taxon>
        <taxon>Metakinetoplastina</taxon>
        <taxon>Trypanosomatida</taxon>
        <taxon>Trypanosomatidae</taxon>
        <taxon>Leishmaniinae</taxon>
        <taxon>Leishmania</taxon>
    </lineage>
</organism>
<feature type="transmembrane region" description="Helical" evidence="2">
    <location>
        <begin position="415"/>
        <end position="434"/>
    </location>
</feature>
<feature type="transmembrane region" description="Helical" evidence="2">
    <location>
        <begin position="101"/>
        <end position="120"/>
    </location>
</feature>
<proteinExistence type="predicted"/>
<protein>
    <submittedName>
        <fullName evidence="3">Uncharacterized protein</fullName>
    </submittedName>
</protein>
<feature type="compositionally biased region" description="Basic residues" evidence="1">
    <location>
        <begin position="1792"/>
        <end position="1803"/>
    </location>
</feature>
<feature type="compositionally biased region" description="Low complexity" evidence="1">
    <location>
        <begin position="1486"/>
        <end position="1496"/>
    </location>
</feature>
<feature type="compositionally biased region" description="Low complexity" evidence="1">
    <location>
        <begin position="989"/>
        <end position="1002"/>
    </location>
</feature>
<feature type="transmembrane region" description="Helical" evidence="2">
    <location>
        <begin position="305"/>
        <end position="329"/>
    </location>
</feature>
<feature type="transmembrane region" description="Helical" evidence="2">
    <location>
        <begin position="73"/>
        <end position="94"/>
    </location>
</feature>
<keyword evidence="2" id="KW-0812">Transmembrane</keyword>
<name>A0A836H158_9TRYP</name>
<sequence>MFFDVVDMTATYIQYLTLLLKLSPEALPSFYIGPVEFFRYALLDTAHNIKEVQRYINPLRVELPEWLPLDIRLQYVCVAIIGPLALSTLGLLLVYGKPAYAWFLCLLSTLFMFLFGFILLDNGAALSAGVSELPPRSTLGILSGVGLPLFVLLLAVGLLSIGRARLRRLRWDAVELERLIDEERQRQESRHITQQVVDRQGINLVDVAAERVHAKRREYLIAHLDIEDVLWQSLLVLVLLVGSLVLLGAIPIRAIDSMQRSVVFRVLGGIMTVFFVAATLYWIMSMFSKGRRYLYACSGALYLHALSLVMMLASFLYISVVTNFIAIIYCRPLTCEAGSKMPHPASLFPRVGDTKSGNDTGDILNGSPVGCLPCSFHNFTQKCPTAFRHSICAEPQRQSRLVYDLRVPCERMDSFYMASGILIFTFYILFLPYLQLYIAQYGVRVLQDVYPLERRYHDVFTSEELYFQKVLSSSNSAAFAYRAYKPQFRFYRLSFLLQKIVLGIVGCVMQRGQQQQTAWVGMLFFMAVPLIALGCAVYLQPFSRPTEAVYFPALQAMVALCSAVFLVAWQLGSTAVPLVVWILLPVALICVPIAALVVGTARSLREERRWKRLLEKRLMQGVTAAYAVSDGCWQQGQGSNPPPPEPRDGEVDATETKVASDSEAGLDSSVRSQPPPERTDAATGPGKDSGDEEARRCGPDYGAQRLVACHQRPLTWAAAAGSAASAGAPVVVPPQQSNPTGNSLCHTSAVTASSTTTPMMHHRKPAVEGRASPPLSSSSSEYVQRPSPSHICAPTCPRRATPTFTAAVEVPTGPNAPTMAASTRASLQVSRSSHTHQELPELLQRRTSWGSLRMFGLLAVEAVAAPFLLIGRRHRWRHGGVGRDDKRSDGLVGVGDRDSDAPTPAEAEPSLKSQERQPRLLALAEAVFSIMSLAPLFQSARRTPAASAAAVTARDHGSGTYSAQLAGRVSERPLQPQRASPQPLQQCTSAARGDASRGAAASPCNCPPALTPSAAVKAASPPQSVCGGGQEAPALPSSSGPQQHRRKSAFSGSLSGSRLLGLSPEGSLRASGSRALTPKVNLSSPHVCAPATLATPDEVQPLPLSHEACSPRTVYGGGGGLAALLSPLQHRRSVISLESSQRRRGSLDAEAAPGAATSEYARESAAEFIPSLYFVQYTRATLWFAKVLPRLRLANGRRRRTTTKDHAAGIRYSAEVTRRVSTSLTHLLTDAQLPWQKTPLVGETQKGNSPSSLTATSSHMSLGNTAAAASVTLPRQQDEPLSGDDAHHSDGGAPSSSRMTVLNRLQRALSRTLRCLSCDGCGNARVSGNGSGRSGGLGAVLSFAEVYIRRQACARNATKGGLEQLYTGRQWQWQRHEAARRAFWGNTTDAMLGVVDVAGSMPPWSLFCNARSPSQSAMSSLQRQYYAQLASQQRSASDDAHGGDGATMLQYRKQGNASDFVSPPACNPWRSFSLAMGSRRPPAPNPLRAAASERQAAAMVHRQECSGGMPPLPLDMGTGQLGSVSRCGRCKGGSGERRADEEDSHGCQSDSSADVDASTLTRSEADCGPTAGLACTVHWLEHWGPMLTELLYEAATDDENDAATRRRAMSHAFRGSNSSTRSSSSSADSSSRHADTQAMPCSRSTESQWQRQSQRASKGWRARLLPWRRGSTSRSPHGRGGGKSKRQRRHMGQSLDCGRQTSQRNGDSNVPPSPSMPPAFSRQPSKLLSLIAGGLSRKSSLSRSSDPFPADCPTSLQHMAVDDFIVRHSRSSSSPVSVPAVMSAAPGEGAARRRTQPQTPHHKPNGDRSKGKARVMVEKRASVDRRLSPESHRVRPTFEPGLKDSPHPPAQRHSAAAADPLIQQLRCLHLLRERLKTSYWEHLEQLAAVQRYIDYEINEAVGRVLSFLFIVLGIVSTIALVLVLCGMLRTVDRAFMSGVRRADSTVLYELAGYDSWDNFTQHCCCMAATDATARYPYYSLDVENWACTNGVTKERVRRDGYDDAIMDGYAVRELCGMEFKNKCTLVVHEGMVTLQGCSSAVSSGAALRW</sequence>
<feature type="transmembrane region" description="Helical" evidence="2">
    <location>
        <begin position="229"/>
        <end position="250"/>
    </location>
</feature>
<feature type="compositionally biased region" description="Polar residues" evidence="1">
    <location>
        <begin position="1699"/>
        <end position="1710"/>
    </location>
</feature>
<feature type="compositionally biased region" description="Basic residues" evidence="1">
    <location>
        <begin position="1676"/>
        <end position="1691"/>
    </location>
</feature>
<evidence type="ECO:0000313" key="4">
    <source>
        <dbReference type="Proteomes" id="UP000673552"/>
    </source>
</evidence>
<keyword evidence="2" id="KW-1133">Transmembrane helix</keyword>
<feature type="transmembrane region" description="Helical" evidence="2">
    <location>
        <begin position="1907"/>
        <end position="1931"/>
    </location>
</feature>
<dbReference type="OrthoDB" id="273843at2759"/>
<feature type="region of interest" description="Disordered" evidence="1">
    <location>
        <begin position="1528"/>
        <end position="1555"/>
    </location>
</feature>
<feature type="compositionally biased region" description="Basic and acidic residues" evidence="1">
    <location>
        <begin position="688"/>
        <end position="698"/>
    </location>
</feature>
<feature type="compositionally biased region" description="Low complexity" evidence="1">
    <location>
        <begin position="1616"/>
        <end position="1629"/>
    </location>
</feature>
<evidence type="ECO:0000256" key="2">
    <source>
        <dbReference type="SAM" id="Phobius"/>
    </source>
</evidence>
<reference evidence="4" key="2">
    <citation type="journal article" date="2021" name="Sci. Data">
        <title>Chromosome-scale genome sequencing, assembly and annotation of six genomes from subfamily Leishmaniinae.</title>
        <authorList>
            <person name="Almutairi H."/>
            <person name="Urbaniak M.D."/>
            <person name="Bates M.D."/>
            <person name="Jariyapan N."/>
            <person name="Kwakye-Nuako G."/>
            <person name="Thomaz Soccol V."/>
            <person name="Al-Salem W.S."/>
            <person name="Dillon R.J."/>
            <person name="Bates P.A."/>
            <person name="Gatherer D."/>
        </authorList>
    </citation>
    <scope>NUCLEOTIDE SEQUENCE [LARGE SCALE GENOMIC DNA]</scope>
</reference>
<feature type="region of interest" description="Disordered" evidence="1">
    <location>
        <begin position="1019"/>
        <end position="1058"/>
    </location>
</feature>
<dbReference type="KEGG" id="lmat:92516991"/>
<dbReference type="PANTHER" id="PTHR34993">
    <property type="entry name" value="TRANSMEMBRANE PROTEIN"/>
    <property type="match status" value="1"/>
</dbReference>
<feature type="compositionally biased region" description="Basic and acidic residues" evidence="1">
    <location>
        <begin position="645"/>
        <end position="660"/>
    </location>
</feature>
<evidence type="ECO:0000313" key="3">
    <source>
        <dbReference type="EMBL" id="KAG5485011.1"/>
    </source>
</evidence>
<dbReference type="RefSeq" id="XP_067180683.1">
    <property type="nucleotide sequence ID" value="XM_067324479.1"/>
</dbReference>
<dbReference type="EMBL" id="JAFEUZ010000010">
    <property type="protein sequence ID" value="KAG5485011.1"/>
    <property type="molecule type" value="Genomic_DNA"/>
</dbReference>
<comment type="caution">
    <text evidence="3">The sequence shown here is derived from an EMBL/GenBank/DDBJ whole genome shotgun (WGS) entry which is preliminary data.</text>
</comment>
<reference evidence="4" key="1">
    <citation type="journal article" date="2021" name="Microbiol. Resour. Announc.">
        <title>LGAAP: Leishmaniinae Genome Assembly and Annotation Pipeline.</title>
        <authorList>
            <person name="Almutairi H."/>
            <person name="Urbaniak M.D."/>
            <person name="Bates M.D."/>
            <person name="Jariyapan N."/>
            <person name="Kwakye-Nuako G."/>
            <person name="Thomaz-Soccol V."/>
            <person name="Al-Salem W.S."/>
            <person name="Dillon R.J."/>
            <person name="Bates P.A."/>
            <person name="Gatherer D."/>
        </authorList>
    </citation>
    <scope>NUCLEOTIDE SEQUENCE [LARGE SCALE GENOMIC DNA]</scope>
</reference>
<feature type="compositionally biased region" description="Basic and acidic residues" evidence="1">
    <location>
        <begin position="1804"/>
        <end position="1833"/>
    </location>
</feature>
<accession>A0A836H158</accession>
<feature type="region of interest" description="Disordered" evidence="1">
    <location>
        <begin position="1770"/>
        <end position="1855"/>
    </location>
</feature>
<feature type="region of interest" description="Disordered" evidence="1">
    <location>
        <begin position="632"/>
        <end position="698"/>
    </location>
</feature>
<gene>
    <name evidence="3" type="ORF">LSCM1_07091</name>
</gene>
<keyword evidence="4" id="KW-1185">Reference proteome</keyword>
<feature type="transmembrane region" description="Helical" evidence="2">
    <location>
        <begin position="140"/>
        <end position="161"/>
    </location>
</feature>
<feature type="transmembrane region" description="Helical" evidence="2">
    <location>
        <begin position="518"/>
        <end position="539"/>
    </location>
</feature>
<feature type="compositionally biased region" description="Polar residues" evidence="1">
    <location>
        <begin position="977"/>
        <end position="988"/>
    </location>
</feature>
<feature type="compositionally biased region" description="Polar residues" evidence="1">
    <location>
        <begin position="1546"/>
        <end position="1555"/>
    </location>
</feature>
<evidence type="ECO:0000256" key="1">
    <source>
        <dbReference type="SAM" id="MobiDB-lite"/>
    </source>
</evidence>
<dbReference type="PANTHER" id="PTHR34993:SF1">
    <property type="entry name" value="TRANSMEMBRANE PROTEIN"/>
    <property type="match status" value="1"/>
</dbReference>
<feature type="transmembrane region" description="Helical" evidence="2">
    <location>
        <begin position="551"/>
        <end position="572"/>
    </location>
</feature>
<feature type="region of interest" description="Disordered" evidence="1">
    <location>
        <begin position="764"/>
        <end position="786"/>
    </location>
</feature>
<dbReference type="Proteomes" id="UP000673552">
    <property type="component" value="Unassembled WGS sequence"/>
</dbReference>
<feature type="compositionally biased region" description="Basic and acidic residues" evidence="1">
    <location>
        <begin position="881"/>
        <end position="900"/>
    </location>
</feature>
<feature type="compositionally biased region" description="Low complexity" evidence="1">
    <location>
        <begin position="1771"/>
        <end position="1786"/>
    </location>
</feature>
<keyword evidence="2" id="KW-0472">Membrane</keyword>
<feature type="transmembrane region" description="Helical" evidence="2">
    <location>
        <begin position="262"/>
        <end position="284"/>
    </location>
</feature>
<feature type="region of interest" description="Disordered" evidence="1">
    <location>
        <begin position="1275"/>
        <end position="1300"/>
    </location>
</feature>
<feature type="region of interest" description="Disordered" evidence="1">
    <location>
        <begin position="878"/>
        <end position="916"/>
    </location>
</feature>
<feature type="compositionally biased region" description="Polar residues" evidence="1">
    <location>
        <begin position="1642"/>
        <end position="1656"/>
    </location>
</feature>
<feature type="region of interest" description="Disordered" evidence="1">
    <location>
        <begin position="1477"/>
        <end position="1496"/>
    </location>
</feature>
<feature type="transmembrane region" description="Helical" evidence="2">
    <location>
        <begin position="578"/>
        <end position="601"/>
    </location>
</feature>